<dbReference type="InterPro" id="IPR004365">
    <property type="entry name" value="NA-bd_OB_tRNA"/>
</dbReference>
<dbReference type="HAMAP" id="MF_02075">
    <property type="entry name" value="Asp_tRNA_synth_type2"/>
    <property type="match status" value="1"/>
</dbReference>
<evidence type="ECO:0000313" key="12">
    <source>
        <dbReference type="Proteomes" id="UP000176322"/>
    </source>
</evidence>
<dbReference type="GO" id="GO:0006422">
    <property type="term" value="P:aspartyl-tRNA aminoacylation"/>
    <property type="evidence" value="ECO:0007669"/>
    <property type="project" value="UniProtKB-UniRule"/>
</dbReference>
<dbReference type="EMBL" id="MFKO01000002">
    <property type="protein sequence ID" value="OGG41861.1"/>
    <property type="molecule type" value="Genomic_DNA"/>
</dbReference>
<dbReference type="AlphaFoldDB" id="A0A1F6BY81"/>
<comment type="subcellular location">
    <subcellularLocation>
        <location evidence="1 9">Cytoplasm</location>
    </subcellularLocation>
</comment>
<feature type="binding site" evidence="9">
    <location>
        <begin position="221"/>
        <end position="223"/>
    </location>
    <ligand>
        <name>ATP</name>
        <dbReference type="ChEBI" id="CHEBI:30616"/>
    </ligand>
</feature>
<dbReference type="GO" id="GO:0003723">
    <property type="term" value="F:RNA binding"/>
    <property type="evidence" value="ECO:0007669"/>
    <property type="project" value="TreeGrafter"/>
</dbReference>
<dbReference type="InterPro" id="IPR045864">
    <property type="entry name" value="aa-tRNA-synth_II/BPL/LPL"/>
</dbReference>
<evidence type="ECO:0000256" key="4">
    <source>
        <dbReference type="ARBA" id="ARBA00022598"/>
    </source>
</evidence>
<dbReference type="PANTHER" id="PTHR43450">
    <property type="entry name" value="ASPARTYL-TRNA SYNTHETASE"/>
    <property type="match status" value="1"/>
</dbReference>
<feature type="binding site" evidence="9">
    <location>
        <position position="370"/>
    </location>
    <ligand>
        <name>L-aspartate</name>
        <dbReference type="ChEBI" id="CHEBI:29991"/>
    </ligand>
</feature>
<comment type="caution">
    <text evidence="9">Lacks conserved residue(s) required for the propagation of feature annotation.</text>
</comment>
<feature type="binding site" evidence="9">
    <location>
        <begin position="411"/>
        <end position="414"/>
    </location>
    <ligand>
        <name>ATP</name>
        <dbReference type="ChEBI" id="CHEBI:30616"/>
    </ligand>
</feature>
<reference evidence="11 12" key="1">
    <citation type="journal article" date="2016" name="Nat. Commun.">
        <title>Thousands of microbial genomes shed light on interconnected biogeochemical processes in an aquifer system.</title>
        <authorList>
            <person name="Anantharaman K."/>
            <person name="Brown C.T."/>
            <person name="Hug L.A."/>
            <person name="Sharon I."/>
            <person name="Castelle C.J."/>
            <person name="Probst A.J."/>
            <person name="Thomas B.C."/>
            <person name="Singh A."/>
            <person name="Wilkins M.J."/>
            <person name="Karaoz U."/>
            <person name="Brodie E.L."/>
            <person name="Williams K.H."/>
            <person name="Hubbard S.S."/>
            <person name="Banfield J.F."/>
        </authorList>
    </citation>
    <scope>NUCLEOTIDE SEQUENCE [LARGE SCALE GENOMIC DNA]</scope>
</reference>
<keyword evidence="8 9" id="KW-0030">Aminoacyl-tRNA synthetase</keyword>
<evidence type="ECO:0000256" key="5">
    <source>
        <dbReference type="ARBA" id="ARBA00022741"/>
    </source>
</evidence>
<evidence type="ECO:0000256" key="2">
    <source>
        <dbReference type="ARBA" id="ARBA00005312"/>
    </source>
</evidence>
<evidence type="ECO:0000256" key="9">
    <source>
        <dbReference type="HAMAP-Rule" id="MF_02075"/>
    </source>
</evidence>
<dbReference type="GO" id="GO:0005829">
    <property type="term" value="C:cytosol"/>
    <property type="evidence" value="ECO:0007669"/>
    <property type="project" value="TreeGrafter"/>
</dbReference>
<evidence type="ECO:0000313" key="11">
    <source>
        <dbReference type="EMBL" id="OGG41861.1"/>
    </source>
</evidence>
<dbReference type="Pfam" id="PF01336">
    <property type="entry name" value="tRNA_anti-codon"/>
    <property type="match status" value="1"/>
</dbReference>
<dbReference type="PANTHER" id="PTHR43450:SF1">
    <property type="entry name" value="ASPARTATE--TRNA LIGASE, CYTOPLASMIC"/>
    <property type="match status" value="1"/>
</dbReference>
<comment type="catalytic activity">
    <reaction evidence="9">
        <text>tRNA(Asp) + L-aspartate + ATP = L-aspartyl-tRNA(Asp) + AMP + diphosphate</text>
        <dbReference type="Rhea" id="RHEA:19649"/>
        <dbReference type="Rhea" id="RHEA-COMP:9660"/>
        <dbReference type="Rhea" id="RHEA-COMP:9678"/>
        <dbReference type="ChEBI" id="CHEBI:29991"/>
        <dbReference type="ChEBI" id="CHEBI:30616"/>
        <dbReference type="ChEBI" id="CHEBI:33019"/>
        <dbReference type="ChEBI" id="CHEBI:78442"/>
        <dbReference type="ChEBI" id="CHEBI:78516"/>
        <dbReference type="ChEBI" id="CHEBI:456215"/>
        <dbReference type="EC" id="6.1.1.12"/>
    </reaction>
</comment>
<evidence type="ECO:0000256" key="7">
    <source>
        <dbReference type="ARBA" id="ARBA00022917"/>
    </source>
</evidence>
<dbReference type="InterPro" id="IPR004364">
    <property type="entry name" value="Aa-tRNA-synt_II"/>
</dbReference>
<organism evidence="11 12">
    <name type="scientific">Candidatus Kaiserbacteria bacterium RIFCSPHIGHO2_01_FULL_46_22</name>
    <dbReference type="NCBI Taxonomy" id="1798475"/>
    <lineage>
        <taxon>Bacteria</taxon>
        <taxon>Candidatus Kaiseribacteriota</taxon>
    </lineage>
</organism>
<keyword evidence="3 9" id="KW-0963">Cytoplasm</keyword>
<keyword evidence="4 9" id="KW-0436">Ligase</keyword>
<comment type="caution">
    <text evidence="11">The sequence shown here is derived from an EMBL/GenBank/DDBJ whole genome shotgun (WGS) entry which is preliminary data.</text>
</comment>
<dbReference type="Proteomes" id="UP000176322">
    <property type="component" value="Unassembled WGS sequence"/>
</dbReference>
<comment type="similarity">
    <text evidence="2 9">Belongs to the class-II aminoacyl-tRNA synthetase family. Type 2 subfamily.</text>
</comment>
<dbReference type="InterPro" id="IPR004523">
    <property type="entry name" value="Asp-tRNA_synthase_2"/>
</dbReference>
<dbReference type="InterPro" id="IPR006195">
    <property type="entry name" value="aa-tRNA-synth_II"/>
</dbReference>
<evidence type="ECO:0000259" key="10">
    <source>
        <dbReference type="PROSITE" id="PS50862"/>
    </source>
</evidence>
<dbReference type="GO" id="GO:0005524">
    <property type="term" value="F:ATP binding"/>
    <property type="evidence" value="ECO:0007669"/>
    <property type="project" value="UniProtKB-UniRule"/>
</dbReference>
<feature type="domain" description="Aminoacyl-transfer RNA synthetases class-II family profile" evidence="10">
    <location>
        <begin position="136"/>
        <end position="432"/>
    </location>
</feature>
<dbReference type="PROSITE" id="PS50862">
    <property type="entry name" value="AA_TRNA_LIGASE_II"/>
    <property type="match status" value="1"/>
</dbReference>
<evidence type="ECO:0000256" key="1">
    <source>
        <dbReference type="ARBA" id="ARBA00004496"/>
    </source>
</evidence>
<protein>
    <recommendedName>
        <fullName evidence="9">Aspartate--tRNA ligase</fullName>
        <ecNumber evidence="9">6.1.1.12</ecNumber>
    </recommendedName>
    <alternativeName>
        <fullName evidence="9">Aspartyl-tRNA synthetase</fullName>
        <shortName evidence="9">AspRS</shortName>
    </alternativeName>
</protein>
<gene>
    <name evidence="9" type="primary">aspS</name>
    <name evidence="11" type="ORF">A2837_01455</name>
</gene>
<dbReference type="GO" id="GO:0004815">
    <property type="term" value="F:aspartate-tRNA ligase activity"/>
    <property type="evidence" value="ECO:0007669"/>
    <property type="project" value="UniProtKB-UniRule"/>
</dbReference>
<evidence type="ECO:0000256" key="8">
    <source>
        <dbReference type="ARBA" id="ARBA00023146"/>
    </source>
</evidence>
<dbReference type="STRING" id="1798475.A2837_01455"/>
<evidence type="ECO:0000256" key="6">
    <source>
        <dbReference type="ARBA" id="ARBA00022840"/>
    </source>
</evidence>
<dbReference type="SUPFAM" id="SSF50249">
    <property type="entry name" value="Nucleic acid-binding proteins"/>
    <property type="match status" value="1"/>
</dbReference>
<keyword evidence="6 9" id="KW-0067">ATP-binding</keyword>
<feature type="binding site" evidence="9">
    <location>
        <position position="363"/>
    </location>
    <ligand>
        <name>ATP</name>
        <dbReference type="ChEBI" id="CHEBI:30616"/>
    </ligand>
</feature>
<dbReference type="NCBIfam" id="NF003483">
    <property type="entry name" value="PRK05159.1"/>
    <property type="match status" value="1"/>
</dbReference>
<dbReference type="Gene3D" id="2.40.50.140">
    <property type="entry name" value="Nucleic acid-binding proteins"/>
    <property type="match status" value="1"/>
</dbReference>
<comment type="subunit">
    <text evidence="9">Homodimer.</text>
</comment>
<dbReference type="GO" id="GO:0017101">
    <property type="term" value="C:aminoacyl-tRNA synthetase multienzyme complex"/>
    <property type="evidence" value="ECO:0007669"/>
    <property type="project" value="TreeGrafter"/>
</dbReference>
<dbReference type="SUPFAM" id="SSF55681">
    <property type="entry name" value="Class II aaRS and biotin synthetases"/>
    <property type="match status" value="1"/>
</dbReference>
<proteinExistence type="inferred from homology"/>
<evidence type="ECO:0000256" key="3">
    <source>
        <dbReference type="ARBA" id="ARBA00022490"/>
    </source>
</evidence>
<dbReference type="EC" id="6.1.1.12" evidence="9"/>
<feature type="binding site" evidence="9">
    <location>
        <position position="366"/>
    </location>
    <ligand>
        <name>L-aspartate</name>
        <dbReference type="ChEBI" id="CHEBI:29991"/>
    </ligand>
</feature>
<comment type="function">
    <text evidence="9">Catalyzes the attachment of L-aspartate to tRNA(Asp) in a two-step reaction: L-aspartate is first activated by ATP to form Asp-AMP and then transferred to the acceptor end of tRNA(Asp).</text>
</comment>
<dbReference type="Pfam" id="PF00152">
    <property type="entry name" value="tRNA-synt_2"/>
    <property type="match status" value="1"/>
</dbReference>
<dbReference type="InterPro" id="IPR002312">
    <property type="entry name" value="Asp/Asn-tRNA-synth_IIb"/>
</dbReference>
<dbReference type="InterPro" id="IPR012340">
    <property type="entry name" value="NA-bd_OB-fold"/>
</dbReference>
<feature type="binding site" evidence="9">
    <location>
        <position position="213"/>
    </location>
    <ligand>
        <name>L-aspartate</name>
        <dbReference type="ChEBI" id="CHEBI:29991"/>
    </ligand>
</feature>
<accession>A0A1F6BY81</accession>
<feature type="region of interest" description="Aspartate" evidence="9">
    <location>
        <begin position="192"/>
        <end position="195"/>
    </location>
</feature>
<feature type="binding site" evidence="9">
    <location>
        <position position="169"/>
    </location>
    <ligand>
        <name>L-aspartate</name>
        <dbReference type="ChEBI" id="CHEBI:29991"/>
    </ligand>
</feature>
<dbReference type="Gene3D" id="3.30.930.10">
    <property type="entry name" value="Bira Bifunctional Protein, Domain 2"/>
    <property type="match status" value="1"/>
</dbReference>
<feature type="binding site" evidence="9">
    <location>
        <begin position="213"/>
        <end position="215"/>
    </location>
    <ligand>
        <name>ATP</name>
        <dbReference type="ChEBI" id="CHEBI:30616"/>
    </ligand>
</feature>
<dbReference type="PRINTS" id="PR01042">
    <property type="entry name" value="TRNASYNTHASP"/>
</dbReference>
<keyword evidence="7 9" id="KW-0648">Protein biosynthesis</keyword>
<keyword evidence="5 9" id="KW-0547">Nucleotide-binding</keyword>
<dbReference type="CDD" id="cd00776">
    <property type="entry name" value="AsxRS_core"/>
    <property type="match status" value="1"/>
</dbReference>
<name>A0A1F6BY81_9BACT</name>
<sequence>MQRTLIKELKENIGKEVQIAATVDVRRDQGKMAFFDFRDRSGVVQGVVFGKPEVLDVAKEASPESAVLVNGVVNQRPEKMVNEKVQNGDIELEITSIEILNKADSLPFDFDAELSLEVLLDNRPLTLRRKHERAIFRIQAAITRCYGDYLRQEGFTEFQAPKLVGGDAEGGSEVFKVGYFNDKDAYLATSPQLYKQIMVGVFERVFSLATAFRAEKSATTRHLSEYTSLDAEIGFIKDHTDIMRIETGLMRYLVEYLNKNHQDDLAVLDIALPLIPDGDLFPHMKLREAQQLIKEKTGVDKTTEPDLEPEDERWLCEYAQKELGSDFIFITHYPVSKRPFYTMEDPDDLGYTKSFDLLFRGVEITTGGQRVHNLETLKAKAVAKGLDPAKFAFYLQAFEFGIPPHGGWGMGLERLTAKFCGVTNVKEATLFPRDINRIDTLLSKTDDDDSKNK</sequence>